<organism evidence="8 9">
    <name type="scientific">Quercus lobata</name>
    <name type="common">Valley oak</name>
    <dbReference type="NCBI Taxonomy" id="97700"/>
    <lineage>
        <taxon>Eukaryota</taxon>
        <taxon>Viridiplantae</taxon>
        <taxon>Streptophyta</taxon>
        <taxon>Embryophyta</taxon>
        <taxon>Tracheophyta</taxon>
        <taxon>Spermatophyta</taxon>
        <taxon>Magnoliopsida</taxon>
        <taxon>eudicotyledons</taxon>
        <taxon>Gunneridae</taxon>
        <taxon>Pentapetalae</taxon>
        <taxon>rosids</taxon>
        <taxon>fabids</taxon>
        <taxon>Fagales</taxon>
        <taxon>Fagaceae</taxon>
        <taxon>Quercus</taxon>
    </lineage>
</organism>
<evidence type="ECO:0000256" key="7">
    <source>
        <dbReference type="SAM" id="MobiDB-lite"/>
    </source>
</evidence>
<dbReference type="InterPro" id="IPR009768">
    <property type="entry name" value="MAP70"/>
</dbReference>
<keyword evidence="9" id="KW-1185">Reference proteome</keyword>
<evidence type="ECO:0000256" key="5">
    <source>
        <dbReference type="ARBA" id="ARBA00023054"/>
    </source>
</evidence>
<name>A0A7N2M390_QUELO</name>
<evidence type="ECO:0000256" key="2">
    <source>
        <dbReference type="ARBA" id="ARBA00008825"/>
    </source>
</evidence>
<dbReference type="OMA" id="NGGHMEN"/>
<evidence type="ECO:0000313" key="8">
    <source>
        <dbReference type="EnsemblPlants" id="QL07p010964:mrna"/>
    </source>
</evidence>
<evidence type="ECO:0000256" key="1">
    <source>
        <dbReference type="ARBA" id="ARBA00004245"/>
    </source>
</evidence>
<dbReference type="PANTHER" id="PTHR31246:SF18">
    <property type="entry name" value="MICROTUBULE-ASSOCIATED PROTEIN 70-1-LIKE"/>
    <property type="match status" value="1"/>
</dbReference>
<reference evidence="8 9" key="1">
    <citation type="journal article" date="2016" name="G3 (Bethesda)">
        <title>First Draft Assembly and Annotation of the Genome of a California Endemic Oak Quercus lobata Nee (Fagaceae).</title>
        <authorList>
            <person name="Sork V.L."/>
            <person name="Fitz-Gibbon S.T."/>
            <person name="Puiu D."/>
            <person name="Crepeau M."/>
            <person name="Gugger P.F."/>
            <person name="Sherman R."/>
            <person name="Stevens K."/>
            <person name="Langley C.H."/>
            <person name="Pellegrini M."/>
            <person name="Salzberg S.L."/>
        </authorList>
    </citation>
    <scope>NUCLEOTIDE SEQUENCE [LARGE SCALE GENOMIC DNA]</scope>
    <source>
        <strain evidence="8 9">cv. SW786</strain>
    </source>
</reference>
<keyword evidence="6" id="KW-0206">Cytoskeleton</keyword>
<feature type="compositionally biased region" description="Polar residues" evidence="7">
    <location>
        <begin position="248"/>
        <end position="262"/>
    </location>
</feature>
<evidence type="ECO:0000256" key="3">
    <source>
        <dbReference type="ARBA" id="ARBA00022490"/>
    </source>
</evidence>
<dbReference type="Gramene" id="QL07p010964:mrna">
    <property type="protein sequence ID" value="QL07p010964:mrna"/>
    <property type="gene ID" value="QL07p010964"/>
</dbReference>
<keyword evidence="5" id="KW-0175">Coiled coil</keyword>
<proteinExistence type="inferred from homology"/>
<sequence>MHRQKVAEVEKLTQTVRELEKVLLAGAGAANAVCDYQRKVQEMNVMTVTFGIFRGEKTLEREVARAKFTANHVATVVANEWKDANDKVMPVKQWLEERKFFQACYPFNASLSCSSKFISSKNTLNTEQKCNSFCDKLEVAERTAKAEAQLKERLKTSNGNSHFASEGRTISNGSSRRQSLGGAENFSKSSSNGYLSKRTSNSHYGLLRSNSASTLLKHGNISMRSFDGGCRSLDRDKLIPDASGKDNVPTNTCDQNLISETNGGHMENAN</sequence>
<dbReference type="GO" id="GO:0007010">
    <property type="term" value="P:cytoskeleton organization"/>
    <property type="evidence" value="ECO:0007669"/>
    <property type="project" value="InterPro"/>
</dbReference>
<protein>
    <submittedName>
        <fullName evidence="8">Uncharacterized protein</fullName>
    </submittedName>
</protein>
<dbReference type="GO" id="GO:0005874">
    <property type="term" value="C:microtubule"/>
    <property type="evidence" value="ECO:0007669"/>
    <property type="project" value="UniProtKB-KW"/>
</dbReference>
<dbReference type="InParanoid" id="A0A7N2M390"/>
<comment type="subcellular location">
    <subcellularLocation>
        <location evidence="1">Cytoplasm</location>
        <location evidence="1">Cytoskeleton</location>
    </subcellularLocation>
</comment>
<evidence type="ECO:0000256" key="6">
    <source>
        <dbReference type="ARBA" id="ARBA00023212"/>
    </source>
</evidence>
<dbReference type="EMBL" id="LRBV02000007">
    <property type="status" value="NOT_ANNOTATED_CDS"/>
    <property type="molecule type" value="Genomic_DNA"/>
</dbReference>
<evidence type="ECO:0000313" key="9">
    <source>
        <dbReference type="Proteomes" id="UP000594261"/>
    </source>
</evidence>
<accession>A0A7N2M390</accession>
<feature type="region of interest" description="Disordered" evidence="7">
    <location>
        <begin position="241"/>
        <end position="270"/>
    </location>
</feature>
<comment type="similarity">
    <text evidence="2">Belongs to the MAP70 family.</text>
</comment>
<dbReference type="Pfam" id="PF07058">
    <property type="entry name" value="MAP70"/>
    <property type="match status" value="2"/>
</dbReference>
<feature type="compositionally biased region" description="Polar residues" evidence="7">
    <location>
        <begin position="156"/>
        <end position="178"/>
    </location>
</feature>
<dbReference type="EnsemblPlants" id="QL07p010964:mrna">
    <property type="protein sequence ID" value="QL07p010964:mrna"/>
    <property type="gene ID" value="QL07p010964"/>
</dbReference>
<dbReference type="GO" id="GO:0008017">
    <property type="term" value="F:microtubule binding"/>
    <property type="evidence" value="ECO:0007669"/>
    <property type="project" value="InterPro"/>
</dbReference>
<keyword evidence="3" id="KW-0963">Cytoplasm</keyword>
<dbReference type="Proteomes" id="UP000594261">
    <property type="component" value="Chromosome 7"/>
</dbReference>
<dbReference type="PANTHER" id="PTHR31246">
    <property type="entry name" value="MICROTUBULE-ASSOCIATED PROTEIN 70-2"/>
    <property type="match status" value="1"/>
</dbReference>
<dbReference type="AlphaFoldDB" id="A0A7N2M390"/>
<evidence type="ECO:0000256" key="4">
    <source>
        <dbReference type="ARBA" id="ARBA00022701"/>
    </source>
</evidence>
<feature type="region of interest" description="Disordered" evidence="7">
    <location>
        <begin position="152"/>
        <end position="194"/>
    </location>
</feature>
<keyword evidence="4" id="KW-0493">Microtubule</keyword>
<reference evidence="8" key="2">
    <citation type="submission" date="2021-01" db="UniProtKB">
        <authorList>
            <consortium name="EnsemblPlants"/>
        </authorList>
    </citation>
    <scope>IDENTIFICATION</scope>
</reference>